<feature type="chain" id="PRO_5030962310" description="Tetratricopeptide repeat-containing protein" evidence="1">
    <location>
        <begin position="23"/>
        <end position="436"/>
    </location>
</feature>
<protein>
    <recommendedName>
        <fullName evidence="4">Tetratricopeptide repeat-containing protein</fullName>
    </recommendedName>
</protein>
<dbReference type="Gene3D" id="2.40.160.10">
    <property type="entry name" value="Porin"/>
    <property type="match status" value="1"/>
</dbReference>
<dbReference type="InterPro" id="IPR011990">
    <property type="entry name" value="TPR-like_helical_dom_sf"/>
</dbReference>
<dbReference type="AlphaFoldDB" id="A0A7W4WG20"/>
<evidence type="ECO:0000313" key="2">
    <source>
        <dbReference type="EMBL" id="MBB3063544.1"/>
    </source>
</evidence>
<dbReference type="EMBL" id="JACHWZ010000035">
    <property type="protein sequence ID" value="MBB3063544.1"/>
    <property type="molecule type" value="Genomic_DNA"/>
</dbReference>
<dbReference type="Pfam" id="PF13181">
    <property type="entry name" value="TPR_8"/>
    <property type="match status" value="1"/>
</dbReference>
<dbReference type="Proteomes" id="UP000535937">
    <property type="component" value="Unassembled WGS sequence"/>
</dbReference>
<reference evidence="2 3" key="1">
    <citation type="submission" date="2020-08" db="EMBL/GenBank/DDBJ databases">
        <title>Genomic Encyclopedia of Type Strains, Phase III (KMG-III): the genomes of soil and plant-associated and newly described type strains.</title>
        <authorList>
            <person name="Whitman W."/>
        </authorList>
    </citation>
    <scope>NUCLEOTIDE SEQUENCE [LARGE SCALE GENOMIC DNA]</scope>
    <source>
        <strain evidence="2 3">CECT 8799</strain>
    </source>
</reference>
<organism evidence="2 3">
    <name type="scientific">Microbulbifer rhizosphaerae</name>
    <dbReference type="NCBI Taxonomy" id="1562603"/>
    <lineage>
        <taxon>Bacteria</taxon>
        <taxon>Pseudomonadati</taxon>
        <taxon>Pseudomonadota</taxon>
        <taxon>Gammaproteobacteria</taxon>
        <taxon>Cellvibrionales</taxon>
        <taxon>Microbulbiferaceae</taxon>
        <taxon>Microbulbifer</taxon>
    </lineage>
</organism>
<dbReference type="SUPFAM" id="SSF48452">
    <property type="entry name" value="TPR-like"/>
    <property type="match status" value="1"/>
</dbReference>
<sequence length="436" mass="49295">MLAKAIKTISLWGLLSASLVHAEDNFSRGTAAFKHGDYQEALVQFELERRKGNSDGKLIYNIGITHFKLGNYHEAGLAFRQLTEAPRWRDLGYFQMALVEEKQGRKDRAIHFYREIEAQAESDKLRRLANKRLAALAPAEPRGAKSNPWLGIVSASAGYDDNVFALRDELQLDSSAGDDVYSELFAWGQYRLHGTTSDGWRLQGFGYGRRYREYSSLDINSYSLGLSRDLQWAGWQTEFGVAAEHTTLDGKQLTNRAGLVGRLKRSLGGARVTLAYLPSHYSGGGNYTYLDGWRHRFEAKWQRPLRSATVSALYRLDIDDRADLENEGGEFYSYSPTRHSLGLELGWQLRSNWVVSAGVEYRASEYGGSNSLTDTDGVQRREAREADRVKSWLESELQLSPRLQLAGKVSVVDNEENFDLYTHDKTEASLGVRYVF</sequence>
<gene>
    <name evidence="2" type="ORF">FHS09_004403</name>
</gene>
<proteinExistence type="predicted"/>
<name>A0A7W4WG20_9GAMM</name>
<dbReference type="RefSeq" id="WP_183463820.1">
    <property type="nucleotide sequence ID" value="NZ_JACHWZ010000035.1"/>
</dbReference>
<dbReference type="InterPro" id="IPR023614">
    <property type="entry name" value="Porin_dom_sf"/>
</dbReference>
<dbReference type="InterPro" id="IPR019734">
    <property type="entry name" value="TPR_rpt"/>
</dbReference>
<evidence type="ECO:0000313" key="3">
    <source>
        <dbReference type="Proteomes" id="UP000535937"/>
    </source>
</evidence>
<dbReference type="Gene3D" id="1.25.40.10">
    <property type="entry name" value="Tetratricopeptide repeat domain"/>
    <property type="match status" value="1"/>
</dbReference>
<evidence type="ECO:0008006" key="4">
    <source>
        <dbReference type="Google" id="ProtNLM"/>
    </source>
</evidence>
<keyword evidence="1" id="KW-0732">Signal</keyword>
<feature type="signal peptide" evidence="1">
    <location>
        <begin position="1"/>
        <end position="22"/>
    </location>
</feature>
<evidence type="ECO:0000256" key="1">
    <source>
        <dbReference type="SAM" id="SignalP"/>
    </source>
</evidence>
<keyword evidence="3" id="KW-1185">Reference proteome</keyword>
<comment type="caution">
    <text evidence="2">The sequence shown here is derived from an EMBL/GenBank/DDBJ whole genome shotgun (WGS) entry which is preliminary data.</text>
</comment>
<accession>A0A7W4WG20</accession>
<dbReference type="SUPFAM" id="SSF56935">
    <property type="entry name" value="Porins"/>
    <property type="match status" value="1"/>
</dbReference>